<dbReference type="SUPFAM" id="SSF52540">
    <property type="entry name" value="P-loop containing nucleoside triphosphate hydrolases"/>
    <property type="match status" value="1"/>
</dbReference>
<dbReference type="GO" id="GO:0005524">
    <property type="term" value="F:ATP binding"/>
    <property type="evidence" value="ECO:0007669"/>
    <property type="project" value="UniProtKB-KW"/>
</dbReference>
<dbReference type="EMBL" id="CP060823">
    <property type="protein sequence ID" value="QNP31359.1"/>
    <property type="molecule type" value="Genomic_DNA"/>
</dbReference>
<reference evidence="2 3" key="1">
    <citation type="submission" date="2020-08" db="EMBL/GenBank/DDBJ databases">
        <title>Complete genome sequence of Raphidiopsis curvispora isolated from drinking water reservoir in South Korea.</title>
        <authorList>
            <person name="Jeong J."/>
        </authorList>
    </citation>
    <scope>NUCLEOTIDE SEQUENCE [LARGE SCALE GENOMIC DNA]</scope>
    <source>
        <strain evidence="2 3">GIHE-G1</strain>
        <plasmid evidence="2 3">p-r.curvispora1</plasmid>
    </source>
</reference>
<sequence>MPSKPLPPPILQPTNQSFDFNSFNNAQGILLGDNCYWNPALLPNGHVAIIGTSGSGKTQTLKALAYELPRLFPDIKRIIIDYHGDQELPDEKCFSLSMNSPHGVNPLIIDQDVKGGGPALQAIAVAASLRKSLLMGANQEGLIIDILSKLYKSKGIIQEDNKTWTKEPPTFNEMRKEIELRIQSGCKDSQKLALKLAATFEYGIFTKPQKIDNVPLIRLDLSALGKVVGLSAIATEAIIKQIMDAHRIMGESKIPRTYLFIDECKEVRNSRTLNIILEDGRKYGLSCVVASQRDAEISKEIVANTATKIVLSVDQTEVKNVARRFRFSESVVAALKPLEALVRMGNQGIKTNIIPYYKRSL</sequence>
<evidence type="ECO:0000313" key="2">
    <source>
        <dbReference type="EMBL" id="QNP31359.1"/>
    </source>
</evidence>
<dbReference type="AlphaFoldDB" id="A0A7H0F5P3"/>
<dbReference type="InterPro" id="IPR027417">
    <property type="entry name" value="P-loop_NTPase"/>
</dbReference>
<dbReference type="InterPro" id="IPR019476">
    <property type="entry name" value="T4SS_TraD_DNA-bd"/>
</dbReference>
<dbReference type="InterPro" id="IPR002789">
    <property type="entry name" value="HerA_central"/>
</dbReference>
<dbReference type="Pfam" id="PF10412">
    <property type="entry name" value="TrwB_AAD_bind"/>
    <property type="match status" value="1"/>
</dbReference>
<proteinExistence type="predicted"/>
<gene>
    <name evidence="2" type="ORF">IAR63_17930</name>
</gene>
<dbReference type="PANTHER" id="PTHR30121:SF6">
    <property type="entry name" value="SLR6007 PROTEIN"/>
    <property type="match status" value="1"/>
</dbReference>
<keyword evidence="2" id="KW-0067">ATP-binding</keyword>
<keyword evidence="2" id="KW-0614">Plasmid</keyword>
<organism evidence="2 3">
    <name type="scientific">Cylindrospermopsis curvispora GIHE-G1</name>
    <dbReference type="NCBI Taxonomy" id="2666332"/>
    <lineage>
        <taxon>Bacteria</taxon>
        <taxon>Bacillati</taxon>
        <taxon>Cyanobacteriota</taxon>
        <taxon>Cyanophyceae</taxon>
        <taxon>Nostocales</taxon>
        <taxon>Aphanizomenonaceae</taxon>
        <taxon>Cylindrospermopsis</taxon>
    </lineage>
</organism>
<dbReference type="InterPro" id="IPR003593">
    <property type="entry name" value="AAA+_ATPase"/>
</dbReference>
<feature type="domain" description="AAA+ ATPase" evidence="1">
    <location>
        <begin position="43"/>
        <end position="338"/>
    </location>
</feature>
<geneLocation type="plasmid" evidence="2 3">
    <name>p-r.curvispora1</name>
</geneLocation>
<dbReference type="KEGG" id="ccur:IAR63_17930"/>
<protein>
    <submittedName>
        <fullName evidence="2">ATP-binding protein</fullName>
    </submittedName>
</protein>
<evidence type="ECO:0000313" key="3">
    <source>
        <dbReference type="Proteomes" id="UP000516013"/>
    </source>
</evidence>
<dbReference type="RefSeq" id="WP_187707536.1">
    <property type="nucleotide sequence ID" value="NZ_CP060823.1"/>
</dbReference>
<name>A0A7H0F5P3_9CYAN</name>
<dbReference type="Proteomes" id="UP000516013">
    <property type="component" value="Plasmid p-r.curvispora1"/>
</dbReference>
<keyword evidence="2" id="KW-0547">Nucleotide-binding</keyword>
<accession>A0A7H0F5P3</accession>
<evidence type="ECO:0000259" key="1">
    <source>
        <dbReference type="SMART" id="SM00382"/>
    </source>
</evidence>
<keyword evidence="3" id="KW-1185">Reference proteome</keyword>
<dbReference type="Pfam" id="PF01935">
    <property type="entry name" value="DUF87"/>
    <property type="match status" value="1"/>
</dbReference>
<dbReference type="Gene3D" id="3.40.50.300">
    <property type="entry name" value="P-loop containing nucleotide triphosphate hydrolases"/>
    <property type="match status" value="2"/>
</dbReference>
<dbReference type="PANTHER" id="PTHR30121">
    <property type="entry name" value="UNCHARACTERIZED PROTEIN YJGR-RELATED"/>
    <property type="match status" value="1"/>
</dbReference>
<dbReference type="SMART" id="SM00382">
    <property type="entry name" value="AAA"/>
    <property type="match status" value="1"/>
</dbReference>
<dbReference type="InterPro" id="IPR051162">
    <property type="entry name" value="T4SS_component"/>
</dbReference>